<dbReference type="KEGG" id="tic:FH039_05725"/>
<dbReference type="AlphaFoldDB" id="A0A4Y5SJT2"/>
<evidence type="ECO:0000313" key="1">
    <source>
        <dbReference type="EMBL" id="QDA31197.1"/>
    </source>
</evidence>
<dbReference type="OrthoDB" id="94027at2157"/>
<sequence length="236" mass="26691">MSRPKLFVFSIAILCLLIGYLLANVSVGWKSKGEFDRLSNVTVSGKVVVDMPLELELIPDVYPELDYHGQFGDSLRNAIVEALESENLFPEFAHVRPVVIFPDEGLLSRINDSVVVIFVPFRGHENTVYYENCYASILVYMSSSGDVGSYLSVEERYSGDSSKNDDLRYFASDLFRTAKARADLDGSPYSLKVVYWNVLEVRRGKLANRSCWDILAEEVGREIQEWARTLEPSNKP</sequence>
<evidence type="ECO:0000313" key="2">
    <source>
        <dbReference type="Proteomes" id="UP000306007"/>
    </source>
</evidence>
<dbReference type="EMBL" id="CP040846">
    <property type="protein sequence ID" value="QDA31197.1"/>
    <property type="molecule type" value="Genomic_DNA"/>
</dbReference>
<reference evidence="1 2" key="1">
    <citation type="submission" date="2019-06" db="EMBL/GenBank/DDBJ databases">
        <title>Thermococcus indicus sp. nov., a Fe(III)-reducing hyperthermophilic archaeon isolated from the Onnuri vent field of the Central Indian Ocean ridge.</title>
        <authorList>
            <person name="Lim J.K."/>
            <person name="Kim Y.J."/>
            <person name="Kwon K.K."/>
        </authorList>
    </citation>
    <scope>NUCLEOTIDE SEQUENCE [LARGE SCALE GENOMIC DNA]</scope>
    <source>
        <strain evidence="1 2">IOH1</strain>
    </source>
</reference>
<keyword evidence="2" id="KW-1185">Reference proteome</keyword>
<accession>A0A4Y5SJT2</accession>
<gene>
    <name evidence="1" type="ORF">FH039_05725</name>
</gene>
<dbReference type="Proteomes" id="UP000306007">
    <property type="component" value="Chromosome"/>
</dbReference>
<protein>
    <submittedName>
        <fullName evidence="1">Uncharacterized protein</fullName>
    </submittedName>
</protein>
<dbReference type="GeneID" id="40474663"/>
<proteinExistence type="predicted"/>
<organism evidence="1 2">
    <name type="scientific">Thermococcus indicus</name>
    <dbReference type="NCBI Taxonomy" id="2586643"/>
    <lineage>
        <taxon>Archaea</taxon>
        <taxon>Methanobacteriati</taxon>
        <taxon>Methanobacteriota</taxon>
        <taxon>Thermococci</taxon>
        <taxon>Thermococcales</taxon>
        <taxon>Thermococcaceae</taxon>
        <taxon>Thermococcus</taxon>
    </lineage>
</organism>
<dbReference type="RefSeq" id="WP_139680543.1">
    <property type="nucleotide sequence ID" value="NZ_CP040846.1"/>
</dbReference>
<name>A0A4Y5SJT2_9EURY</name>